<dbReference type="SMART" id="SM00884">
    <property type="entry name" value="Cullin_Nedd8"/>
    <property type="match status" value="1"/>
</dbReference>
<dbReference type="EMBL" id="CAJOBB010023079">
    <property type="protein sequence ID" value="CAF4390258.1"/>
    <property type="molecule type" value="Genomic_DNA"/>
</dbReference>
<dbReference type="InterPro" id="IPR019559">
    <property type="entry name" value="Cullin_neddylation_domain"/>
</dbReference>
<evidence type="ECO:0000313" key="5">
    <source>
        <dbReference type="Proteomes" id="UP000663868"/>
    </source>
</evidence>
<protein>
    <recommendedName>
        <fullName evidence="3">Cullin neddylation domain-containing protein</fullName>
    </recommendedName>
</protein>
<comment type="caution">
    <text evidence="4">The sequence shown here is derived from an EMBL/GenBank/DDBJ whole genome shotgun (WGS) entry which is preliminary data.</text>
</comment>
<name>A0A820NEJ2_9BILA</name>
<dbReference type="InterPro" id="IPR036390">
    <property type="entry name" value="WH_DNA-bd_sf"/>
</dbReference>
<evidence type="ECO:0000259" key="3">
    <source>
        <dbReference type="SMART" id="SM00884"/>
    </source>
</evidence>
<dbReference type="Pfam" id="PF10557">
    <property type="entry name" value="Cullin_Nedd8"/>
    <property type="match status" value="1"/>
</dbReference>
<accession>A0A820NEJ2</accession>
<dbReference type="AlphaFoldDB" id="A0A820NEJ2"/>
<evidence type="ECO:0000256" key="2">
    <source>
        <dbReference type="ARBA" id="ARBA00022843"/>
    </source>
</evidence>
<dbReference type="Gene3D" id="1.10.10.10">
    <property type="entry name" value="Winged helix-like DNA-binding domain superfamily/Winged helix DNA-binding domain"/>
    <property type="match status" value="1"/>
</dbReference>
<evidence type="ECO:0000313" key="4">
    <source>
        <dbReference type="EMBL" id="CAF4390258.1"/>
    </source>
</evidence>
<dbReference type="InterPro" id="IPR036388">
    <property type="entry name" value="WH-like_DNA-bd_sf"/>
</dbReference>
<dbReference type="Proteomes" id="UP000663868">
    <property type="component" value="Unassembled WGS sequence"/>
</dbReference>
<feature type="non-terminal residue" evidence="4">
    <location>
        <position position="1"/>
    </location>
</feature>
<organism evidence="4 5">
    <name type="scientific">Adineta steineri</name>
    <dbReference type="NCBI Taxonomy" id="433720"/>
    <lineage>
        <taxon>Eukaryota</taxon>
        <taxon>Metazoa</taxon>
        <taxon>Spiralia</taxon>
        <taxon>Gnathifera</taxon>
        <taxon>Rotifera</taxon>
        <taxon>Eurotatoria</taxon>
        <taxon>Bdelloidea</taxon>
        <taxon>Adinetida</taxon>
        <taxon>Adinetidae</taxon>
        <taxon>Adineta</taxon>
    </lineage>
</organism>
<keyword evidence="1" id="KW-1017">Isopeptide bond</keyword>
<reference evidence="4" key="1">
    <citation type="submission" date="2021-02" db="EMBL/GenBank/DDBJ databases">
        <authorList>
            <person name="Nowell W R."/>
        </authorList>
    </citation>
    <scope>NUCLEOTIDE SEQUENCE</scope>
</reference>
<dbReference type="FunFam" id="1.10.10.10:FF:000014">
    <property type="entry name" value="Cullin 1"/>
    <property type="match status" value="1"/>
</dbReference>
<keyword evidence="2" id="KW-0832">Ubl conjugation</keyword>
<dbReference type="PANTHER" id="PTHR11932">
    <property type="entry name" value="CULLIN"/>
    <property type="match status" value="1"/>
</dbReference>
<gene>
    <name evidence="4" type="ORF">KXQ929_LOCUS50419</name>
</gene>
<feature type="domain" description="Cullin neddylation" evidence="3">
    <location>
        <begin position="31"/>
        <end position="98"/>
    </location>
</feature>
<evidence type="ECO:0000256" key="1">
    <source>
        <dbReference type="ARBA" id="ARBA00022499"/>
    </source>
</evidence>
<dbReference type="InterPro" id="IPR045093">
    <property type="entry name" value="Cullin"/>
</dbReference>
<dbReference type="SUPFAM" id="SSF46785">
    <property type="entry name" value="Winged helix' DNA-binding domain"/>
    <property type="match status" value="1"/>
</dbReference>
<sequence>QNFVSDKTRLNLNLPFKPNEQKDQSHLVKAAVDERQMVTQAALVRIMKKERTLKHSLLIQEVIQQLISSFKPDISSIKKYIEILIEKEYFRRDSKDKDTLHYLT</sequence>
<proteinExistence type="predicted"/>